<evidence type="ECO:0000256" key="2">
    <source>
        <dbReference type="ARBA" id="ARBA00022801"/>
    </source>
</evidence>
<keyword evidence="2" id="KW-0378">Hydrolase</keyword>
<evidence type="ECO:0000259" key="4">
    <source>
        <dbReference type="SMART" id="SM00479"/>
    </source>
</evidence>
<dbReference type="Pfam" id="PF00929">
    <property type="entry name" value="RNase_T"/>
    <property type="match status" value="1"/>
</dbReference>
<protein>
    <submittedName>
        <fullName evidence="5">Exonuclease RNase T and DNA polymerase III</fullName>
    </submittedName>
</protein>
<dbReference type="GO" id="GO:0003676">
    <property type="term" value="F:nucleic acid binding"/>
    <property type="evidence" value="ECO:0007669"/>
    <property type="project" value="InterPro"/>
</dbReference>
<dbReference type="PANTHER" id="PTHR30231">
    <property type="entry name" value="DNA POLYMERASE III SUBUNIT EPSILON"/>
    <property type="match status" value="1"/>
</dbReference>
<dbReference type="InterPro" id="IPR013520">
    <property type="entry name" value="Ribonucl_H"/>
</dbReference>
<dbReference type="GO" id="GO:0008408">
    <property type="term" value="F:3'-5' exonuclease activity"/>
    <property type="evidence" value="ECO:0007669"/>
    <property type="project" value="TreeGrafter"/>
</dbReference>
<dbReference type="CDD" id="cd06127">
    <property type="entry name" value="DEDDh"/>
    <property type="match status" value="1"/>
</dbReference>
<dbReference type="InterPro" id="IPR036397">
    <property type="entry name" value="RNaseH_sf"/>
</dbReference>
<gene>
    <name evidence="5" type="ORF">UT64_C0009G0005</name>
</gene>
<dbReference type="InterPro" id="IPR012337">
    <property type="entry name" value="RNaseH-like_sf"/>
</dbReference>
<sequence length="190" mass="21250">MYLFFDTETTGLPKNWNAPLNDLNNWPRIVQLAWQYYDGKGIVQASANRIIRPEGFVIPEQASNVHGITTEKALAEGVPLKEALLEFADVLSASQFLIAHNINFDEKVTGAEFLRNNIPYDLFSLAKVCTMNSAVDFCALPGNYGYKWPTLMELHNKLFKEGFDGAHDALADVTACARCFFELKNRGIIG</sequence>
<comment type="caution">
    <text evidence="5">The sequence shown here is derived from an EMBL/GenBank/DDBJ whole genome shotgun (WGS) entry which is preliminary data.</text>
</comment>
<dbReference type="PANTHER" id="PTHR30231:SF4">
    <property type="entry name" value="PROTEIN NEN2"/>
    <property type="match status" value="1"/>
</dbReference>
<keyword evidence="3 5" id="KW-0269">Exonuclease</keyword>
<feature type="domain" description="Exonuclease" evidence="4">
    <location>
        <begin position="1"/>
        <end position="189"/>
    </location>
</feature>
<dbReference type="Proteomes" id="UP000034137">
    <property type="component" value="Unassembled WGS sequence"/>
</dbReference>
<accession>A0A0G0PZQ4</accession>
<proteinExistence type="predicted"/>
<evidence type="ECO:0000313" key="6">
    <source>
        <dbReference type="Proteomes" id="UP000034137"/>
    </source>
</evidence>
<evidence type="ECO:0000313" key="5">
    <source>
        <dbReference type="EMBL" id="KKR33393.1"/>
    </source>
</evidence>
<dbReference type="SUPFAM" id="SSF53098">
    <property type="entry name" value="Ribonuclease H-like"/>
    <property type="match status" value="1"/>
</dbReference>
<dbReference type="EMBL" id="LBXO01000009">
    <property type="protein sequence ID" value="KKR33393.1"/>
    <property type="molecule type" value="Genomic_DNA"/>
</dbReference>
<dbReference type="Gene3D" id="3.30.420.10">
    <property type="entry name" value="Ribonuclease H-like superfamily/Ribonuclease H"/>
    <property type="match status" value="1"/>
</dbReference>
<reference evidence="5 6" key="1">
    <citation type="journal article" date="2015" name="Nature">
        <title>rRNA introns, odd ribosomes, and small enigmatic genomes across a large radiation of phyla.</title>
        <authorList>
            <person name="Brown C.T."/>
            <person name="Hug L.A."/>
            <person name="Thomas B.C."/>
            <person name="Sharon I."/>
            <person name="Castelle C.J."/>
            <person name="Singh A."/>
            <person name="Wilkins M.J."/>
            <person name="Williams K.H."/>
            <person name="Banfield J.F."/>
        </authorList>
    </citation>
    <scope>NUCLEOTIDE SEQUENCE [LARGE SCALE GENOMIC DNA]</scope>
</reference>
<dbReference type="AlphaFoldDB" id="A0A0G0PZQ4"/>
<dbReference type="SMART" id="SM00479">
    <property type="entry name" value="EXOIII"/>
    <property type="match status" value="1"/>
</dbReference>
<evidence type="ECO:0000256" key="1">
    <source>
        <dbReference type="ARBA" id="ARBA00022722"/>
    </source>
</evidence>
<name>A0A0G0PZQ4_9BACT</name>
<organism evidence="5 6">
    <name type="scientific">Candidatus Falkowbacteria bacterium GW2011_GWF2_39_8</name>
    <dbReference type="NCBI Taxonomy" id="1618642"/>
    <lineage>
        <taxon>Bacteria</taxon>
        <taxon>Candidatus Falkowiibacteriota</taxon>
    </lineage>
</organism>
<keyword evidence="1" id="KW-0540">Nuclease</keyword>
<evidence type="ECO:0000256" key="3">
    <source>
        <dbReference type="ARBA" id="ARBA00022839"/>
    </source>
</evidence>
<dbReference type="PATRIC" id="fig|1618642.3.peg.250"/>